<dbReference type="EMBL" id="JAXCGZ010005879">
    <property type="protein sequence ID" value="KAK7080523.1"/>
    <property type="molecule type" value="Genomic_DNA"/>
</dbReference>
<gene>
    <name evidence="2" type="ORF">SK128_011490</name>
</gene>
<organism evidence="2 3">
    <name type="scientific">Halocaridina rubra</name>
    <name type="common">Hawaiian red shrimp</name>
    <dbReference type="NCBI Taxonomy" id="373956"/>
    <lineage>
        <taxon>Eukaryota</taxon>
        <taxon>Metazoa</taxon>
        <taxon>Ecdysozoa</taxon>
        <taxon>Arthropoda</taxon>
        <taxon>Crustacea</taxon>
        <taxon>Multicrustacea</taxon>
        <taxon>Malacostraca</taxon>
        <taxon>Eumalacostraca</taxon>
        <taxon>Eucarida</taxon>
        <taxon>Decapoda</taxon>
        <taxon>Pleocyemata</taxon>
        <taxon>Caridea</taxon>
        <taxon>Atyoidea</taxon>
        <taxon>Atyidae</taxon>
        <taxon>Halocaridina</taxon>
    </lineage>
</organism>
<name>A0AAN8XFD0_HALRR</name>
<evidence type="ECO:0000256" key="1">
    <source>
        <dbReference type="ARBA" id="ARBA00022837"/>
    </source>
</evidence>
<protein>
    <recommendedName>
        <fullName evidence="4">EF-hand domain-containing protein</fullName>
    </recommendedName>
</protein>
<dbReference type="InterPro" id="IPR018247">
    <property type="entry name" value="EF_Hand_1_Ca_BS"/>
</dbReference>
<evidence type="ECO:0000313" key="3">
    <source>
        <dbReference type="Proteomes" id="UP001381693"/>
    </source>
</evidence>
<dbReference type="InterPro" id="IPR011992">
    <property type="entry name" value="EF-hand-dom_pair"/>
</dbReference>
<dbReference type="Proteomes" id="UP001381693">
    <property type="component" value="Unassembled WGS sequence"/>
</dbReference>
<dbReference type="PROSITE" id="PS00018">
    <property type="entry name" value="EF_HAND_1"/>
    <property type="match status" value="1"/>
</dbReference>
<evidence type="ECO:0008006" key="4">
    <source>
        <dbReference type="Google" id="ProtNLM"/>
    </source>
</evidence>
<keyword evidence="3" id="KW-1185">Reference proteome</keyword>
<accession>A0AAN8XFD0</accession>
<comment type="caution">
    <text evidence="2">The sequence shown here is derived from an EMBL/GenBank/DDBJ whole genome shotgun (WGS) entry which is preliminary data.</text>
</comment>
<proteinExistence type="predicted"/>
<dbReference type="AlphaFoldDB" id="A0AAN8XFD0"/>
<evidence type="ECO:0000313" key="2">
    <source>
        <dbReference type="EMBL" id="KAK7080523.1"/>
    </source>
</evidence>
<keyword evidence="1" id="KW-0106">Calcium</keyword>
<reference evidence="2 3" key="1">
    <citation type="submission" date="2023-11" db="EMBL/GenBank/DDBJ databases">
        <title>Halocaridina rubra genome assembly.</title>
        <authorList>
            <person name="Smith C."/>
        </authorList>
    </citation>
    <scope>NUCLEOTIDE SEQUENCE [LARGE SCALE GENOMIC DNA]</scope>
    <source>
        <strain evidence="2">EP-1</strain>
        <tissue evidence="2">Whole</tissue>
    </source>
</reference>
<dbReference type="SUPFAM" id="SSF47473">
    <property type="entry name" value="EF-hand"/>
    <property type="match status" value="1"/>
</dbReference>
<feature type="non-terminal residue" evidence="2">
    <location>
        <position position="1"/>
    </location>
</feature>
<sequence>DIAADEVDHLFAAADDDADDQLSFLEILDHHDVFVGSEATDYGDHLHNLDRFEDEL</sequence>